<sequence length="130" mass="14534">MDLIHQSLLLHPTDLAMKLGLVLQTCAECWRRHCSCLKRKLISTKWLGPAPKSKCCGSEGYCNFYYGDGKRKSQCWFPDVNPSTERAMGAGIILVTVATLCGLLWSSMSPVSLDRSKDSYARSVSHNYSR</sequence>
<accession>A0A9W3B0Y7</accession>
<dbReference type="Proteomes" id="UP001165740">
    <property type="component" value="Chromosome 8"/>
</dbReference>
<name>A0A9W3B0Y7_BIOGL</name>
<evidence type="ECO:0000313" key="2">
    <source>
        <dbReference type="RefSeq" id="XP_055893126.1"/>
    </source>
</evidence>
<protein>
    <submittedName>
        <fullName evidence="2">Uncharacterized protein LOC106066614 isoform X1</fullName>
    </submittedName>
</protein>
<keyword evidence="1" id="KW-1185">Reference proteome</keyword>
<dbReference type="GeneID" id="106066614"/>
<gene>
    <name evidence="2" type="primary">LOC106066614</name>
</gene>
<dbReference type="OrthoDB" id="10352422at2759"/>
<dbReference type="RefSeq" id="XP_055893126.1">
    <property type="nucleotide sequence ID" value="XM_056037151.1"/>
</dbReference>
<evidence type="ECO:0000313" key="1">
    <source>
        <dbReference type="Proteomes" id="UP001165740"/>
    </source>
</evidence>
<reference evidence="2" key="1">
    <citation type="submission" date="2025-08" db="UniProtKB">
        <authorList>
            <consortium name="RefSeq"/>
        </authorList>
    </citation>
    <scope>IDENTIFICATION</scope>
</reference>
<organism evidence="1 2">
    <name type="scientific">Biomphalaria glabrata</name>
    <name type="common">Bloodfluke planorb</name>
    <name type="synonym">Freshwater snail</name>
    <dbReference type="NCBI Taxonomy" id="6526"/>
    <lineage>
        <taxon>Eukaryota</taxon>
        <taxon>Metazoa</taxon>
        <taxon>Spiralia</taxon>
        <taxon>Lophotrochozoa</taxon>
        <taxon>Mollusca</taxon>
        <taxon>Gastropoda</taxon>
        <taxon>Heterobranchia</taxon>
        <taxon>Euthyneura</taxon>
        <taxon>Panpulmonata</taxon>
        <taxon>Hygrophila</taxon>
        <taxon>Lymnaeoidea</taxon>
        <taxon>Planorbidae</taxon>
        <taxon>Biomphalaria</taxon>
    </lineage>
</organism>
<dbReference type="AlphaFoldDB" id="A0A9W3B0Y7"/>
<proteinExistence type="predicted"/>